<sequence length="92" mass="10876">MGWGLGSLMINLDVYFKTTCLYKESRSIHYHTQSRRDKKMYDTILRGKSVFSSWKFAIILLKPQWMYSGFCIFRNISTHWDGLVAFLLGKEI</sequence>
<evidence type="ECO:0000313" key="1">
    <source>
        <dbReference type="EMBL" id="CAK5090590.1"/>
    </source>
</evidence>
<keyword evidence="2" id="KW-1185">Reference proteome</keyword>
<comment type="caution">
    <text evidence="1">The sequence shown here is derived from an EMBL/GenBank/DDBJ whole genome shotgun (WGS) entry which is preliminary data.</text>
</comment>
<organism evidence="1 2">
    <name type="scientific">Meloidogyne enterolobii</name>
    <name type="common">Root-knot nematode worm</name>
    <name type="synonym">Meloidogyne mayaguensis</name>
    <dbReference type="NCBI Taxonomy" id="390850"/>
    <lineage>
        <taxon>Eukaryota</taxon>
        <taxon>Metazoa</taxon>
        <taxon>Ecdysozoa</taxon>
        <taxon>Nematoda</taxon>
        <taxon>Chromadorea</taxon>
        <taxon>Rhabditida</taxon>
        <taxon>Tylenchina</taxon>
        <taxon>Tylenchomorpha</taxon>
        <taxon>Tylenchoidea</taxon>
        <taxon>Meloidogynidae</taxon>
        <taxon>Meloidogyninae</taxon>
        <taxon>Meloidogyne</taxon>
    </lineage>
</organism>
<protein>
    <submittedName>
        <fullName evidence="1">Uncharacterized protein</fullName>
    </submittedName>
</protein>
<proteinExistence type="predicted"/>
<gene>
    <name evidence="1" type="ORF">MENTE1834_LOCUS38386</name>
</gene>
<reference evidence="1" key="1">
    <citation type="submission" date="2023-11" db="EMBL/GenBank/DDBJ databases">
        <authorList>
            <person name="Poullet M."/>
        </authorList>
    </citation>
    <scope>NUCLEOTIDE SEQUENCE</scope>
    <source>
        <strain evidence="1">E1834</strain>
    </source>
</reference>
<evidence type="ECO:0000313" key="2">
    <source>
        <dbReference type="Proteomes" id="UP001497535"/>
    </source>
</evidence>
<accession>A0ACB1AGK3</accession>
<dbReference type="EMBL" id="CAVMJV010000083">
    <property type="protein sequence ID" value="CAK5090590.1"/>
    <property type="molecule type" value="Genomic_DNA"/>
</dbReference>
<dbReference type="Proteomes" id="UP001497535">
    <property type="component" value="Unassembled WGS sequence"/>
</dbReference>
<name>A0ACB1AGK3_MELEN</name>